<evidence type="ECO:0000313" key="6">
    <source>
        <dbReference type="EMBL" id="GJJ69534.1"/>
    </source>
</evidence>
<feature type="compositionally biased region" description="Low complexity" evidence="5">
    <location>
        <begin position="454"/>
        <end position="492"/>
    </location>
</feature>
<dbReference type="Gene3D" id="3.30.390.80">
    <property type="entry name" value="DNA repair protein Rad52/59/22"/>
    <property type="match status" value="1"/>
</dbReference>
<gene>
    <name evidence="6" type="ORF">EMPS_01880</name>
</gene>
<feature type="compositionally biased region" description="Acidic residues" evidence="5">
    <location>
        <begin position="335"/>
        <end position="344"/>
    </location>
</feature>
<dbReference type="OrthoDB" id="206565at2759"/>
<organism evidence="6 7">
    <name type="scientific">Entomortierella parvispora</name>
    <dbReference type="NCBI Taxonomy" id="205924"/>
    <lineage>
        <taxon>Eukaryota</taxon>
        <taxon>Fungi</taxon>
        <taxon>Fungi incertae sedis</taxon>
        <taxon>Mucoromycota</taxon>
        <taxon>Mortierellomycotina</taxon>
        <taxon>Mortierellomycetes</taxon>
        <taxon>Mortierellales</taxon>
        <taxon>Mortierellaceae</taxon>
        <taxon>Entomortierella</taxon>
    </lineage>
</organism>
<feature type="compositionally biased region" description="Low complexity" evidence="5">
    <location>
        <begin position="297"/>
        <end position="316"/>
    </location>
</feature>
<keyword evidence="3" id="KW-0233">DNA recombination</keyword>
<dbReference type="AlphaFoldDB" id="A0A9P3LT31"/>
<feature type="region of interest" description="Disordered" evidence="5">
    <location>
        <begin position="1"/>
        <end position="31"/>
    </location>
</feature>
<name>A0A9P3LT31_9FUNG</name>
<feature type="region of interest" description="Disordered" evidence="5">
    <location>
        <begin position="295"/>
        <end position="580"/>
    </location>
</feature>
<dbReference type="Proteomes" id="UP000827284">
    <property type="component" value="Unassembled WGS sequence"/>
</dbReference>
<keyword evidence="2" id="KW-0227">DNA damage</keyword>
<evidence type="ECO:0000256" key="3">
    <source>
        <dbReference type="ARBA" id="ARBA00023172"/>
    </source>
</evidence>
<dbReference type="EMBL" id="BQFW01000002">
    <property type="protein sequence ID" value="GJJ69534.1"/>
    <property type="molecule type" value="Genomic_DNA"/>
</dbReference>
<dbReference type="PANTHER" id="PTHR12132:SF1">
    <property type="entry name" value="DNA REPAIR PROTEIN RAD52 HOMOLOG"/>
    <property type="match status" value="1"/>
</dbReference>
<dbReference type="GO" id="GO:0006312">
    <property type="term" value="P:mitotic recombination"/>
    <property type="evidence" value="ECO:0007669"/>
    <property type="project" value="TreeGrafter"/>
</dbReference>
<dbReference type="InterPro" id="IPR042525">
    <property type="entry name" value="Rad52_Rad59_Rad22_sf"/>
</dbReference>
<feature type="compositionally biased region" description="Polar residues" evidence="5">
    <location>
        <begin position="14"/>
        <end position="29"/>
    </location>
</feature>
<sequence length="580" mass="61916">MIPKTEPGLARPNLNMNGSADNPADNQSVFGRGPAALAVHPAAAPPQSSWATGFTAEEKQRLESELPKYLAPEFTSTRSGPGQSSLTYIEGWRIKNLANKLFGFDGWSHSITDVTVDFLDVDRDGKVALGVSVMVRVTLKDGTSHEDIGYGSSENQRSKASSFEKARKEAVTDALKRALTSFGNVLGTCLYDKNFCKYLKRQKFNPPSFDGADFYYYPDDRRNQQRQQQQPLAPPAPQQQQPPLQNSNLQRQPPSAQSKQIQQHNASSASSAHSIGQIRGSAGFQQMHAVNLQINPSSSTGAASNSSSGSSTVGSVQETANCGQPPRFSRVKSELDDDIFGPDFDDAKPLQPESPRMSDFDDMDMGDLLPDDSPIKPKTEALPSFNTTSDRLPTTPRRERSFSRVSSSPSLVQSSPTTYNTSRGLSKPGQPPSTHAKPLSSFAMMSNPFAMQKAATPSTVAAPAPDSSSSTPVASSSSARTSPPASGSSSRSTPPPSKTSQPHNNQSTKPSNRPSANGSVNPLRVNSMAAAAQNQKQGASSVLQNPYNSANGNPSGGLKRPLGHVGILDGLNSNKEARIV</sequence>
<feature type="compositionally biased region" description="Low complexity" evidence="5">
    <location>
        <begin position="238"/>
        <end position="254"/>
    </location>
</feature>
<feature type="compositionally biased region" description="Polar residues" evidence="5">
    <location>
        <begin position="501"/>
        <end position="520"/>
    </location>
</feature>
<comment type="caution">
    <text evidence="6">The sequence shown here is derived from an EMBL/GenBank/DDBJ whole genome shotgun (WGS) entry which is preliminary data.</text>
</comment>
<evidence type="ECO:0000256" key="2">
    <source>
        <dbReference type="ARBA" id="ARBA00022763"/>
    </source>
</evidence>
<evidence type="ECO:0000313" key="7">
    <source>
        <dbReference type="Proteomes" id="UP000827284"/>
    </source>
</evidence>
<feature type="region of interest" description="Disordered" evidence="5">
    <location>
        <begin position="223"/>
        <end position="274"/>
    </location>
</feature>
<dbReference type="PANTHER" id="PTHR12132">
    <property type="entry name" value="DNA REPAIR AND RECOMBINATION PROTEIN RAD52, RAD59"/>
    <property type="match status" value="1"/>
</dbReference>
<feature type="compositionally biased region" description="Polar residues" evidence="5">
    <location>
        <begin position="532"/>
        <end position="553"/>
    </location>
</feature>
<reference evidence="6" key="2">
    <citation type="journal article" date="2022" name="Microbiol. Resour. Announc.">
        <title>Whole-Genome Sequence of Entomortierella parvispora E1425, a Mucoromycotan Fungus Associated with Burkholderiaceae-Related Endosymbiotic Bacteria.</title>
        <authorList>
            <person name="Herlambang A."/>
            <person name="Guo Y."/>
            <person name="Takashima Y."/>
            <person name="Narisawa K."/>
            <person name="Ohta H."/>
            <person name="Nishizawa T."/>
        </authorList>
    </citation>
    <scope>NUCLEOTIDE SEQUENCE</scope>
    <source>
        <strain evidence="6">E1425</strain>
    </source>
</reference>
<keyword evidence="7" id="KW-1185">Reference proteome</keyword>
<accession>A0A9P3LT31</accession>
<dbReference type="FunFam" id="3.30.390.80:FF:000001">
    <property type="entry name" value="DNA repair protein RAD52 homolog"/>
    <property type="match status" value="1"/>
</dbReference>
<dbReference type="InterPro" id="IPR007232">
    <property type="entry name" value="Rad52_Rad59_Rad22"/>
</dbReference>
<keyword evidence="4" id="KW-0234">DNA repair</keyword>
<dbReference type="GO" id="GO:0045002">
    <property type="term" value="P:double-strand break repair via single-strand annealing"/>
    <property type="evidence" value="ECO:0007669"/>
    <property type="project" value="TreeGrafter"/>
</dbReference>
<feature type="compositionally biased region" description="Polar residues" evidence="5">
    <location>
        <begin position="255"/>
        <end position="265"/>
    </location>
</feature>
<dbReference type="InterPro" id="IPR041247">
    <property type="entry name" value="Rad52_fam"/>
</dbReference>
<proteinExistence type="inferred from homology"/>
<dbReference type="GO" id="GO:0005634">
    <property type="term" value="C:nucleus"/>
    <property type="evidence" value="ECO:0007669"/>
    <property type="project" value="TreeGrafter"/>
</dbReference>
<evidence type="ECO:0000256" key="5">
    <source>
        <dbReference type="SAM" id="MobiDB-lite"/>
    </source>
</evidence>
<evidence type="ECO:0000256" key="1">
    <source>
        <dbReference type="ARBA" id="ARBA00006638"/>
    </source>
</evidence>
<dbReference type="GO" id="GO:0003697">
    <property type="term" value="F:single-stranded DNA binding"/>
    <property type="evidence" value="ECO:0007669"/>
    <property type="project" value="UniProtKB-ARBA"/>
</dbReference>
<evidence type="ECO:0000256" key="4">
    <source>
        <dbReference type="ARBA" id="ARBA00023204"/>
    </source>
</evidence>
<protein>
    <submittedName>
        <fullName evidence="6">DNA repair and recombination protein RAD52</fullName>
    </submittedName>
</protein>
<feature type="compositionally biased region" description="Low complexity" evidence="5">
    <location>
        <begin position="403"/>
        <end position="416"/>
    </location>
</feature>
<dbReference type="GO" id="GO:0000724">
    <property type="term" value="P:double-strand break repair via homologous recombination"/>
    <property type="evidence" value="ECO:0007669"/>
    <property type="project" value="TreeGrafter"/>
</dbReference>
<reference evidence="6" key="1">
    <citation type="submission" date="2021-11" db="EMBL/GenBank/DDBJ databases">
        <authorList>
            <person name="Herlambang A."/>
            <person name="Guo Y."/>
            <person name="Takashima Y."/>
            <person name="Nishizawa T."/>
        </authorList>
    </citation>
    <scope>NUCLEOTIDE SEQUENCE</scope>
    <source>
        <strain evidence="6">E1425</strain>
    </source>
</reference>
<dbReference type="Pfam" id="PF04098">
    <property type="entry name" value="Rad52_Rad22"/>
    <property type="match status" value="1"/>
</dbReference>
<comment type="similarity">
    <text evidence="1">Belongs to the RAD52 family.</text>
</comment>
<dbReference type="SUPFAM" id="SSF54768">
    <property type="entry name" value="dsRNA-binding domain-like"/>
    <property type="match status" value="1"/>
</dbReference>